<protein>
    <submittedName>
        <fullName evidence="1">Uncharacterized protein</fullName>
    </submittedName>
</protein>
<sequence>MGTTTEAPAIEALDPLFKITEVHLWDDDLVQICDVSINGGKSVKEPNDFHSSMKARSNIDLATNGNINKKDLRRTRDPFIA</sequence>
<dbReference type="AlphaFoldDB" id="A0AAV9BW28"/>
<comment type="caution">
    <text evidence="1">The sequence shown here is derived from an EMBL/GenBank/DDBJ whole genome shotgun (WGS) entry which is preliminary data.</text>
</comment>
<dbReference type="Proteomes" id="UP001179952">
    <property type="component" value="Unassembled WGS sequence"/>
</dbReference>
<reference evidence="1" key="2">
    <citation type="submission" date="2023-06" db="EMBL/GenBank/DDBJ databases">
        <authorList>
            <person name="Ma L."/>
            <person name="Liu K.-W."/>
            <person name="Li Z."/>
            <person name="Hsiao Y.-Y."/>
            <person name="Qi Y."/>
            <person name="Fu T."/>
            <person name="Tang G."/>
            <person name="Zhang D."/>
            <person name="Sun W.-H."/>
            <person name="Liu D.-K."/>
            <person name="Li Y."/>
            <person name="Chen G.-Z."/>
            <person name="Liu X.-D."/>
            <person name="Liao X.-Y."/>
            <person name="Jiang Y.-T."/>
            <person name="Yu X."/>
            <person name="Hao Y."/>
            <person name="Huang J."/>
            <person name="Zhao X.-W."/>
            <person name="Ke S."/>
            <person name="Chen Y.-Y."/>
            <person name="Wu W.-L."/>
            <person name="Hsu J.-L."/>
            <person name="Lin Y.-F."/>
            <person name="Huang M.-D."/>
            <person name="Li C.-Y."/>
            <person name="Huang L."/>
            <person name="Wang Z.-W."/>
            <person name="Zhao X."/>
            <person name="Zhong W.-Y."/>
            <person name="Peng D.-H."/>
            <person name="Ahmad S."/>
            <person name="Lan S."/>
            <person name="Zhang J.-S."/>
            <person name="Tsai W.-C."/>
            <person name="Van De Peer Y."/>
            <person name="Liu Z.-J."/>
        </authorList>
    </citation>
    <scope>NUCLEOTIDE SEQUENCE</scope>
    <source>
        <strain evidence="1">SCP</strain>
        <tissue evidence="1">Leaves</tissue>
    </source>
</reference>
<reference evidence="1" key="1">
    <citation type="journal article" date="2023" name="Nat. Commun.">
        <title>Diploid and tetraploid genomes of Acorus and the evolution of monocots.</title>
        <authorList>
            <person name="Ma L."/>
            <person name="Liu K.W."/>
            <person name="Li Z."/>
            <person name="Hsiao Y.Y."/>
            <person name="Qi Y."/>
            <person name="Fu T."/>
            <person name="Tang G.D."/>
            <person name="Zhang D."/>
            <person name="Sun W.H."/>
            <person name="Liu D.K."/>
            <person name="Li Y."/>
            <person name="Chen G.Z."/>
            <person name="Liu X.D."/>
            <person name="Liao X.Y."/>
            <person name="Jiang Y.T."/>
            <person name="Yu X."/>
            <person name="Hao Y."/>
            <person name="Huang J."/>
            <person name="Zhao X.W."/>
            <person name="Ke S."/>
            <person name="Chen Y.Y."/>
            <person name="Wu W.L."/>
            <person name="Hsu J.L."/>
            <person name="Lin Y.F."/>
            <person name="Huang M.D."/>
            <person name="Li C.Y."/>
            <person name="Huang L."/>
            <person name="Wang Z.W."/>
            <person name="Zhao X."/>
            <person name="Zhong W.Y."/>
            <person name="Peng D.H."/>
            <person name="Ahmad S."/>
            <person name="Lan S."/>
            <person name="Zhang J.S."/>
            <person name="Tsai W.C."/>
            <person name="Van de Peer Y."/>
            <person name="Liu Z.J."/>
        </authorList>
    </citation>
    <scope>NUCLEOTIDE SEQUENCE</scope>
    <source>
        <strain evidence="1">SCP</strain>
    </source>
</reference>
<evidence type="ECO:0000313" key="2">
    <source>
        <dbReference type="Proteomes" id="UP001179952"/>
    </source>
</evidence>
<gene>
    <name evidence="1" type="ORF">QJS04_geneDACA020686</name>
</gene>
<name>A0AAV9BW28_ACOGR</name>
<organism evidence="1 2">
    <name type="scientific">Acorus gramineus</name>
    <name type="common">Dwarf sweet flag</name>
    <dbReference type="NCBI Taxonomy" id="55184"/>
    <lineage>
        <taxon>Eukaryota</taxon>
        <taxon>Viridiplantae</taxon>
        <taxon>Streptophyta</taxon>
        <taxon>Embryophyta</taxon>
        <taxon>Tracheophyta</taxon>
        <taxon>Spermatophyta</taxon>
        <taxon>Magnoliopsida</taxon>
        <taxon>Liliopsida</taxon>
        <taxon>Acoraceae</taxon>
        <taxon>Acorus</taxon>
    </lineage>
</organism>
<keyword evidence="2" id="KW-1185">Reference proteome</keyword>
<dbReference type="EMBL" id="JAUJYN010000001">
    <property type="protein sequence ID" value="KAK1280144.1"/>
    <property type="molecule type" value="Genomic_DNA"/>
</dbReference>
<evidence type="ECO:0000313" key="1">
    <source>
        <dbReference type="EMBL" id="KAK1280144.1"/>
    </source>
</evidence>
<proteinExistence type="predicted"/>
<accession>A0AAV9BW28</accession>